<evidence type="ECO:0000256" key="4">
    <source>
        <dbReference type="ARBA" id="ARBA00022833"/>
    </source>
</evidence>
<dbReference type="PROSITE" id="PS50157">
    <property type="entry name" value="ZINC_FINGER_C2H2_2"/>
    <property type="match status" value="1"/>
</dbReference>
<keyword evidence="3 5" id="KW-0863">Zinc-finger</keyword>
<feature type="compositionally biased region" description="Low complexity" evidence="6">
    <location>
        <begin position="315"/>
        <end position="330"/>
    </location>
</feature>
<gene>
    <name evidence="8" type="ORF">APZ42_015563</name>
</gene>
<dbReference type="InterPro" id="IPR013087">
    <property type="entry name" value="Znf_C2H2_type"/>
</dbReference>
<evidence type="ECO:0000256" key="6">
    <source>
        <dbReference type="SAM" id="MobiDB-lite"/>
    </source>
</evidence>
<dbReference type="GO" id="GO:0005634">
    <property type="term" value="C:nucleus"/>
    <property type="evidence" value="ECO:0007669"/>
    <property type="project" value="TreeGrafter"/>
</dbReference>
<sequence length="765" mass="77853">MVSLTVDVTRVRLPRVDQESSGINSIVRLLLLERWSRVAEQVDHDDDDDDDDDDMDSKKSPLALLAQTCSQIGADPTPTTATKTTSSTMTTTTTTGHPSGESRKKSASECLAHDNRHEPRGSPSASVVSSPEANNNRVAQQQLQRPASSANDAGQSLPNAATQTLKTASIKKASDVSSNPNRLTPTDRRSKSTSPKNRSNAGASSSGVVPPHPTQAVDHPSASTASTSAAFMNHLLLHPSQQQLVGGSHPSHHHNQQQQQQHHQQHHHLMMAAALAHGSSDASSSSSSSSAAAAMSLANSYKSLMAASAGMAYSSGHPSSMSPYPHSQYSPHHHASVAGAGAGAGASAAYGPPHPSALDFGAYANALNAAAVAKSTSSASSGHPFIATSAATAAMMNGYLAGHPAYSVAALQQAMHQQHYGNAAARMASSSSSAFSSSSSSAAALVQSKPTNSNAESACRDPYCTGCPASSSNNNVAASSSSAAAAAAAAGQIHMVCTVGCPLSVQCEHMKVPIAAHHLQMLSAPGASSPGSANGQPPPSSPHHNNSNNSNNSNNVNNVNNRPYICNWIVADNYCGKRFASSDDLLQHLRTHTNLSSAAAAAAAAPPAESAATSSATGFAHPSSMMRAAYPTPPLSPLSAARYHPYGKANGSTTTSATSLPAQQQQQQPGPFPSAVAGLFHPGMAAAMAAMASGGPYGAGPPPPSSAAAAAAAAAAHLFHMNPALAPYYSHLSLFAHQTNNQASTRQMPGLGPAPLGGGGLGGQP</sequence>
<evidence type="ECO:0000256" key="2">
    <source>
        <dbReference type="ARBA" id="ARBA00022723"/>
    </source>
</evidence>
<feature type="compositionally biased region" description="Gly residues" evidence="6">
    <location>
        <begin position="755"/>
        <end position="765"/>
    </location>
</feature>
<keyword evidence="9" id="KW-1185">Reference proteome</keyword>
<dbReference type="PANTHER" id="PTHR12522:SF4">
    <property type="entry name" value="ZINC FINGER PROTEIN ELBOW"/>
    <property type="match status" value="1"/>
</dbReference>
<evidence type="ECO:0000313" key="8">
    <source>
        <dbReference type="EMBL" id="KZS18289.1"/>
    </source>
</evidence>
<feature type="compositionally biased region" description="Polar residues" evidence="6">
    <location>
        <begin position="136"/>
        <end position="167"/>
    </location>
</feature>
<reference evidence="8 9" key="1">
    <citation type="submission" date="2016-03" db="EMBL/GenBank/DDBJ databases">
        <title>EvidentialGene: Evidence-directed Construction of Genes on Genomes.</title>
        <authorList>
            <person name="Gilbert D.G."/>
            <person name="Choi J.-H."/>
            <person name="Mockaitis K."/>
            <person name="Colbourne J."/>
            <person name="Pfrender M."/>
        </authorList>
    </citation>
    <scope>NUCLEOTIDE SEQUENCE [LARGE SCALE GENOMIC DNA]</scope>
    <source>
        <strain evidence="8 9">Xinb3</strain>
        <tissue evidence="8">Complete organism</tissue>
    </source>
</reference>
<feature type="compositionally biased region" description="Polar residues" evidence="6">
    <location>
        <begin position="175"/>
        <end position="184"/>
    </location>
</feature>
<dbReference type="SUPFAM" id="SSF57667">
    <property type="entry name" value="beta-beta-alpha zinc fingers"/>
    <property type="match status" value="1"/>
</dbReference>
<feature type="region of interest" description="Disordered" evidence="6">
    <location>
        <begin position="523"/>
        <end position="556"/>
    </location>
</feature>
<dbReference type="InterPro" id="IPR051520">
    <property type="entry name" value="Elbow/Noc_ZnFinger"/>
</dbReference>
<feature type="compositionally biased region" description="Acidic residues" evidence="6">
    <location>
        <begin position="43"/>
        <end position="55"/>
    </location>
</feature>
<feature type="region of interest" description="Disordered" evidence="6">
    <location>
        <begin position="741"/>
        <end position="765"/>
    </location>
</feature>
<organism evidence="8 9">
    <name type="scientific">Daphnia magna</name>
    <dbReference type="NCBI Taxonomy" id="35525"/>
    <lineage>
        <taxon>Eukaryota</taxon>
        <taxon>Metazoa</taxon>
        <taxon>Ecdysozoa</taxon>
        <taxon>Arthropoda</taxon>
        <taxon>Crustacea</taxon>
        <taxon>Branchiopoda</taxon>
        <taxon>Diplostraca</taxon>
        <taxon>Cladocera</taxon>
        <taxon>Anomopoda</taxon>
        <taxon>Daphniidae</taxon>
        <taxon>Daphnia</taxon>
    </lineage>
</organism>
<evidence type="ECO:0000256" key="3">
    <source>
        <dbReference type="ARBA" id="ARBA00022771"/>
    </source>
</evidence>
<dbReference type="Gene3D" id="3.30.160.60">
    <property type="entry name" value="Classic Zinc Finger"/>
    <property type="match status" value="1"/>
</dbReference>
<protein>
    <submittedName>
        <fullName evidence="8">Zinc finger Noc-like protein</fullName>
    </submittedName>
</protein>
<feature type="domain" description="C2H2-type" evidence="7">
    <location>
        <begin position="564"/>
        <end position="597"/>
    </location>
</feature>
<proteinExistence type="inferred from homology"/>
<dbReference type="Proteomes" id="UP000076858">
    <property type="component" value="Unassembled WGS sequence"/>
</dbReference>
<keyword evidence="2" id="KW-0479">Metal-binding</keyword>
<comment type="caution">
    <text evidence="8">The sequence shown here is derived from an EMBL/GenBank/DDBJ whole genome shotgun (WGS) entry which is preliminary data.</text>
</comment>
<keyword evidence="4" id="KW-0862">Zinc</keyword>
<dbReference type="InterPro" id="IPR036236">
    <property type="entry name" value="Znf_C2H2_sf"/>
</dbReference>
<feature type="compositionally biased region" description="Basic and acidic residues" evidence="6">
    <location>
        <begin position="100"/>
        <end position="120"/>
    </location>
</feature>
<evidence type="ECO:0000256" key="5">
    <source>
        <dbReference type="PROSITE-ProRule" id="PRU00042"/>
    </source>
</evidence>
<feature type="region of interest" description="Disordered" evidence="6">
    <location>
        <begin position="243"/>
        <end position="268"/>
    </location>
</feature>
<dbReference type="GO" id="GO:0008270">
    <property type="term" value="F:zinc ion binding"/>
    <property type="evidence" value="ECO:0007669"/>
    <property type="project" value="UniProtKB-KW"/>
</dbReference>
<feature type="region of interest" description="Disordered" evidence="6">
    <location>
        <begin position="315"/>
        <end position="336"/>
    </location>
</feature>
<feature type="compositionally biased region" description="Low complexity" evidence="6">
    <location>
        <begin position="652"/>
        <end position="675"/>
    </location>
</feature>
<dbReference type="EMBL" id="LRGB01000531">
    <property type="protein sequence ID" value="KZS18289.1"/>
    <property type="molecule type" value="Genomic_DNA"/>
</dbReference>
<feature type="compositionally biased region" description="Low complexity" evidence="6">
    <location>
        <begin position="542"/>
        <end position="556"/>
    </location>
</feature>
<feature type="compositionally biased region" description="Low complexity" evidence="6">
    <location>
        <begin position="523"/>
        <end position="535"/>
    </location>
</feature>
<evidence type="ECO:0000259" key="7">
    <source>
        <dbReference type="PROSITE" id="PS50157"/>
    </source>
</evidence>
<feature type="compositionally biased region" description="Polar residues" evidence="6">
    <location>
        <begin position="192"/>
        <end position="207"/>
    </location>
</feature>
<evidence type="ECO:0000256" key="1">
    <source>
        <dbReference type="ARBA" id="ARBA00010144"/>
    </source>
</evidence>
<dbReference type="PANTHER" id="PTHR12522">
    <property type="entry name" value="ZINC-FINGER PROTEIN NOLZ1-RELATED"/>
    <property type="match status" value="1"/>
</dbReference>
<feature type="compositionally biased region" description="Low complexity" evidence="6">
    <location>
        <begin position="77"/>
        <end position="95"/>
    </location>
</feature>
<dbReference type="GO" id="GO:0045892">
    <property type="term" value="P:negative regulation of DNA-templated transcription"/>
    <property type="evidence" value="ECO:0007669"/>
    <property type="project" value="TreeGrafter"/>
</dbReference>
<feature type="region of interest" description="Disordered" evidence="6">
    <location>
        <begin position="641"/>
        <end position="676"/>
    </location>
</feature>
<feature type="region of interest" description="Disordered" evidence="6">
    <location>
        <begin position="42"/>
        <end position="225"/>
    </location>
</feature>
<name>A0A162NV28_9CRUS</name>
<comment type="similarity">
    <text evidence="1">Belongs to the Elbow/Noc family.</text>
</comment>
<accession>A0A162NV28</accession>
<feature type="compositionally biased region" description="Low complexity" evidence="6">
    <location>
        <begin position="122"/>
        <end position="135"/>
    </location>
</feature>
<dbReference type="AlphaFoldDB" id="A0A162NV28"/>
<evidence type="ECO:0000313" key="9">
    <source>
        <dbReference type="Proteomes" id="UP000076858"/>
    </source>
</evidence>